<evidence type="ECO:0000313" key="3">
    <source>
        <dbReference type="EMBL" id="MET3587334.1"/>
    </source>
</evidence>
<protein>
    <submittedName>
        <fullName evidence="3">Uncharacterized protein YndB with AHSA1/START domain</fullName>
    </submittedName>
</protein>
<proteinExistence type="inferred from homology"/>
<reference evidence="3 4" key="1">
    <citation type="submission" date="2024-06" db="EMBL/GenBank/DDBJ databases">
        <title>Genomic Encyclopedia of Type Strains, Phase IV (KMG-IV): sequencing the most valuable type-strain genomes for metagenomic binning, comparative biology and taxonomic classification.</title>
        <authorList>
            <person name="Goeker M."/>
        </authorList>
    </citation>
    <scope>NUCLEOTIDE SEQUENCE [LARGE SCALE GENOMIC DNA]</scope>
    <source>
        <strain evidence="3 4">DSM 105042</strain>
    </source>
</reference>
<keyword evidence="4" id="KW-1185">Reference proteome</keyword>
<dbReference type="InterPro" id="IPR013538">
    <property type="entry name" value="ASHA1/2-like_C"/>
</dbReference>
<evidence type="ECO:0000256" key="1">
    <source>
        <dbReference type="ARBA" id="ARBA00006817"/>
    </source>
</evidence>
<comment type="similarity">
    <text evidence="1">Belongs to the AHA1 family.</text>
</comment>
<dbReference type="EMBL" id="JBEPLJ010000013">
    <property type="protein sequence ID" value="MET3587334.1"/>
    <property type="molecule type" value="Genomic_DNA"/>
</dbReference>
<evidence type="ECO:0000259" key="2">
    <source>
        <dbReference type="Pfam" id="PF08327"/>
    </source>
</evidence>
<dbReference type="Proteomes" id="UP001549031">
    <property type="component" value="Unassembled WGS sequence"/>
</dbReference>
<dbReference type="Pfam" id="PF08327">
    <property type="entry name" value="AHSA1"/>
    <property type="match status" value="1"/>
</dbReference>
<organism evidence="3 4">
    <name type="scientific">Pseudorhizobium tarimense</name>
    <dbReference type="NCBI Taxonomy" id="1079109"/>
    <lineage>
        <taxon>Bacteria</taxon>
        <taxon>Pseudomonadati</taxon>
        <taxon>Pseudomonadota</taxon>
        <taxon>Alphaproteobacteria</taxon>
        <taxon>Hyphomicrobiales</taxon>
        <taxon>Rhizobiaceae</taxon>
        <taxon>Rhizobium/Agrobacterium group</taxon>
        <taxon>Pseudorhizobium</taxon>
    </lineage>
</organism>
<dbReference type="CDD" id="cd07814">
    <property type="entry name" value="SRPBCC_CalC_Aha1-like"/>
    <property type="match status" value="1"/>
</dbReference>
<evidence type="ECO:0000313" key="4">
    <source>
        <dbReference type="Proteomes" id="UP001549031"/>
    </source>
</evidence>
<accession>A0ABV2HA57</accession>
<dbReference type="SUPFAM" id="SSF55961">
    <property type="entry name" value="Bet v1-like"/>
    <property type="match status" value="1"/>
</dbReference>
<comment type="caution">
    <text evidence="3">The sequence shown here is derived from an EMBL/GenBank/DDBJ whole genome shotgun (WGS) entry which is preliminary data.</text>
</comment>
<feature type="domain" description="Activator of Hsp90 ATPase homologue 1/2-like C-terminal" evidence="2">
    <location>
        <begin position="21"/>
        <end position="152"/>
    </location>
</feature>
<name>A0ABV2HA57_9HYPH</name>
<dbReference type="RefSeq" id="WP_247245065.1">
    <property type="nucleotide sequence ID" value="NZ_JALJRA010000013.1"/>
</dbReference>
<sequence>MNASNKAAIARPELTIKRIFDAPKELVFDCWTQEKHMAKWLFPKDFTLPFSQSDVRAGGSYRSCLRAPDGTDHWLGGTYRELTPHDRIVFTHAWQDEAGNADHETVVTITLKDLGDGRTQLTFHQEFFLSEASRDGHAEGWKEVLDNLERYLAP</sequence>
<gene>
    <name evidence="3" type="ORF">ABID21_003458</name>
</gene>
<dbReference type="Gene3D" id="3.30.530.20">
    <property type="match status" value="1"/>
</dbReference>
<dbReference type="InterPro" id="IPR023393">
    <property type="entry name" value="START-like_dom_sf"/>
</dbReference>